<dbReference type="HOGENOM" id="CLU_150807_0_0_1"/>
<dbReference type="EMBL" id="HE576755">
    <property type="protein sequence ID" value="CCC69910.1"/>
    <property type="molecule type" value="Genomic_DNA"/>
</dbReference>
<dbReference type="OMA" id="ILMEATR"/>
<dbReference type="GeneID" id="96903516"/>
<evidence type="ECO:0000313" key="3">
    <source>
        <dbReference type="Proteomes" id="UP000001640"/>
    </source>
</evidence>
<accession>G0VEB9</accession>
<dbReference type="GO" id="GO:1905907">
    <property type="term" value="P:negative regulation of amyloid fibril formation"/>
    <property type="evidence" value="ECO:0007669"/>
    <property type="project" value="EnsemblFungi"/>
</dbReference>
<reference key="2">
    <citation type="submission" date="2011-08" db="EMBL/GenBank/DDBJ databases">
        <title>Genome sequence of Naumovozyma castellii.</title>
        <authorList>
            <person name="Gordon J.L."/>
            <person name="Armisen D."/>
            <person name="Proux-Wera E."/>
            <person name="OhEigeartaigh S.S."/>
            <person name="Byrne K.P."/>
            <person name="Wolfe K.H."/>
        </authorList>
    </citation>
    <scope>NUCLEOTIDE SEQUENCE</scope>
    <source>
        <strain>Type strain:CBS 4309</strain>
    </source>
</reference>
<keyword evidence="3" id="KW-1185">Reference proteome</keyword>
<proteinExistence type="predicted"/>
<evidence type="ECO:0000313" key="2">
    <source>
        <dbReference type="EMBL" id="CCC69910.1"/>
    </source>
</evidence>
<dbReference type="FunCoup" id="G0VEB9">
    <property type="interactions" value="135"/>
</dbReference>
<keyword evidence="1" id="KW-0175">Coiled coil</keyword>
<dbReference type="KEGG" id="ncs:NCAS_0D03290"/>
<feature type="coiled-coil region" evidence="1">
    <location>
        <begin position="93"/>
        <end position="127"/>
    </location>
</feature>
<dbReference type="InParanoid" id="G0VEB9"/>
<name>G0VEB9_NAUCA</name>
<gene>
    <name evidence="2" type="primary">NCAS0D03290</name>
    <name evidence="2" type="ordered locus">NCAS_0D03290</name>
</gene>
<dbReference type="OrthoDB" id="4070070at2759"/>
<protein>
    <submittedName>
        <fullName evidence="2">Uncharacterized protein</fullName>
    </submittedName>
</protein>
<dbReference type="Proteomes" id="UP000001640">
    <property type="component" value="Chromosome 4"/>
</dbReference>
<dbReference type="AlphaFoldDB" id="G0VEB9"/>
<dbReference type="RefSeq" id="XP_003676271.1">
    <property type="nucleotide sequence ID" value="XM_003676223.1"/>
</dbReference>
<reference evidence="2 3" key="1">
    <citation type="journal article" date="2011" name="Proc. Natl. Acad. Sci. U.S.A.">
        <title>Evolutionary erosion of yeast sex chromosomes by mating-type switching accidents.</title>
        <authorList>
            <person name="Gordon J.L."/>
            <person name="Armisen D."/>
            <person name="Proux-Wera E."/>
            <person name="Oheigeartaigh S.S."/>
            <person name="Byrne K.P."/>
            <person name="Wolfe K.H."/>
        </authorList>
    </citation>
    <scope>NUCLEOTIDE SEQUENCE [LARGE SCALE GENOMIC DNA]</scope>
    <source>
        <strain evidence="3">ATCC 76901 / BCRC 22586 / CBS 4309 / NBRC 1992 / NRRL Y-12630</strain>
    </source>
</reference>
<sequence length="135" mass="15964">MSYRRSIVVISGPKEEEGEDELQQRYNDQLADMMVHTKFQESLANVTRELHTITEQIYIYQQPEVTQEVVVSVLPNILISLLNSRERARKMYRDALTSRIAEQEWDIEDLLLELRNELDRAEDLLTLYPRRGSMH</sequence>
<organism evidence="2 3">
    <name type="scientific">Naumovozyma castellii</name>
    <name type="common">Yeast</name>
    <name type="synonym">Saccharomyces castellii</name>
    <dbReference type="NCBI Taxonomy" id="27288"/>
    <lineage>
        <taxon>Eukaryota</taxon>
        <taxon>Fungi</taxon>
        <taxon>Dikarya</taxon>
        <taxon>Ascomycota</taxon>
        <taxon>Saccharomycotina</taxon>
        <taxon>Saccharomycetes</taxon>
        <taxon>Saccharomycetales</taxon>
        <taxon>Saccharomycetaceae</taxon>
        <taxon>Naumovozyma</taxon>
    </lineage>
</organism>
<dbReference type="GO" id="GO:0001403">
    <property type="term" value="P:invasive growth in response to glucose limitation"/>
    <property type="evidence" value="ECO:0007669"/>
    <property type="project" value="EnsemblFungi"/>
</dbReference>
<dbReference type="eggNOG" id="ENOG502SAR2">
    <property type="taxonomic scope" value="Eukaryota"/>
</dbReference>
<evidence type="ECO:0000256" key="1">
    <source>
        <dbReference type="SAM" id="Coils"/>
    </source>
</evidence>